<dbReference type="Proteomes" id="UP000285023">
    <property type="component" value="Unassembled WGS sequence"/>
</dbReference>
<organism evidence="1 2">
    <name type="scientific">Sphingomonas edaphi</name>
    <dbReference type="NCBI Taxonomy" id="2315689"/>
    <lineage>
        <taxon>Bacteria</taxon>
        <taxon>Pseudomonadati</taxon>
        <taxon>Pseudomonadota</taxon>
        <taxon>Alphaproteobacteria</taxon>
        <taxon>Sphingomonadales</taxon>
        <taxon>Sphingomonadaceae</taxon>
        <taxon>Sphingomonas</taxon>
    </lineage>
</organism>
<dbReference type="InterPro" id="IPR009593">
    <property type="entry name" value="DUF1203"/>
</dbReference>
<proteinExistence type="predicted"/>
<dbReference type="PIRSF" id="PIRSF034110">
    <property type="entry name" value="DUF1203"/>
    <property type="match status" value="1"/>
</dbReference>
<sequence length="155" mass="16707">MTYRIQGLDPSPFAHLKGQTDQQLAAHGATRVIADAPVGFPCRVTLDDAQPGQAMLLVNHVSHDGRNPYRASHAIFISEDACDPAAFVDEIPPALDRRILSLRAFGTDGMMIDAALAQPGEADDVIRRLLDNGAVDHVDAHNAVRGCFAARVDRD</sequence>
<dbReference type="OrthoDB" id="5953307at2"/>
<name>A0A418Q1X6_9SPHN</name>
<protein>
    <submittedName>
        <fullName evidence="1">DUF1203 domain-containing protein</fullName>
    </submittedName>
</protein>
<comment type="caution">
    <text evidence="1">The sequence shown here is derived from an EMBL/GenBank/DDBJ whole genome shotgun (WGS) entry which is preliminary data.</text>
</comment>
<dbReference type="AlphaFoldDB" id="A0A418Q1X6"/>
<dbReference type="EMBL" id="QXTF01000001">
    <property type="protein sequence ID" value="RIX31834.1"/>
    <property type="molecule type" value="Genomic_DNA"/>
</dbReference>
<gene>
    <name evidence="1" type="ORF">D3M59_02215</name>
</gene>
<evidence type="ECO:0000313" key="1">
    <source>
        <dbReference type="EMBL" id="RIX31834.1"/>
    </source>
</evidence>
<dbReference type="Pfam" id="PF06718">
    <property type="entry name" value="DUF1203"/>
    <property type="match status" value="1"/>
</dbReference>
<reference evidence="1 2" key="1">
    <citation type="submission" date="2018-09" db="EMBL/GenBank/DDBJ databases">
        <title>Sphingomonas sp. DAC4.</title>
        <authorList>
            <person name="Seo T."/>
        </authorList>
    </citation>
    <scope>NUCLEOTIDE SEQUENCE [LARGE SCALE GENOMIC DNA]</scope>
    <source>
        <strain evidence="1 2">DAC4</strain>
    </source>
</reference>
<dbReference type="RefSeq" id="WP_119531181.1">
    <property type="nucleotide sequence ID" value="NZ_QXTF01000001.1"/>
</dbReference>
<keyword evidence="2" id="KW-1185">Reference proteome</keyword>
<accession>A0A418Q1X6</accession>
<evidence type="ECO:0000313" key="2">
    <source>
        <dbReference type="Proteomes" id="UP000285023"/>
    </source>
</evidence>